<dbReference type="InterPro" id="IPR036412">
    <property type="entry name" value="HAD-like_sf"/>
</dbReference>
<evidence type="ECO:0000256" key="7">
    <source>
        <dbReference type="PIRSR" id="PIRSR006118-2"/>
    </source>
</evidence>
<dbReference type="SFLD" id="SFLDG01136">
    <property type="entry name" value="C1.6:_Phosphoserine_Phosphatas"/>
    <property type="match status" value="1"/>
</dbReference>
<proteinExistence type="inferred from homology"/>
<evidence type="ECO:0000256" key="3">
    <source>
        <dbReference type="ARBA" id="ARBA00011881"/>
    </source>
</evidence>
<dbReference type="PANTHER" id="PTHR21485:SF3">
    <property type="entry name" value="N-ACYLNEURAMINATE CYTIDYLYLTRANSFERASE"/>
    <property type="match status" value="1"/>
</dbReference>
<dbReference type="GO" id="GO:0046872">
    <property type="term" value="F:metal ion binding"/>
    <property type="evidence" value="ECO:0007669"/>
    <property type="project" value="UniProtKB-KW"/>
</dbReference>
<comment type="subunit">
    <text evidence="3">Homotetramer.</text>
</comment>
<name>A0AAW7JPY4_9ACTN</name>
<dbReference type="PANTHER" id="PTHR21485">
    <property type="entry name" value="HAD SUPERFAMILY MEMBERS CMAS AND KDSC"/>
    <property type="match status" value="1"/>
</dbReference>
<evidence type="ECO:0000313" key="9">
    <source>
        <dbReference type="Proteomes" id="UP001168505"/>
    </source>
</evidence>
<reference evidence="8" key="1">
    <citation type="submission" date="2023-06" db="EMBL/GenBank/DDBJ databases">
        <authorList>
            <person name="Zeman M."/>
            <person name="Kubasova T."/>
            <person name="Jahodarova E."/>
            <person name="Nykrynova M."/>
            <person name="Rychlik I."/>
        </authorList>
    </citation>
    <scope>NUCLEOTIDE SEQUENCE</scope>
    <source>
        <strain evidence="8">15_COKtk</strain>
    </source>
</reference>
<dbReference type="RefSeq" id="WP_087199500.1">
    <property type="nucleotide sequence ID" value="NZ_JAUEIR010000005.1"/>
</dbReference>
<organism evidence="8 9">
    <name type="scientific">Collinsella ihumii</name>
    <dbReference type="NCBI Taxonomy" id="1720204"/>
    <lineage>
        <taxon>Bacteria</taxon>
        <taxon>Bacillati</taxon>
        <taxon>Actinomycetota</taxon>
        <taxon>Coriobacteriia</taxon>
        <taxon>Coriobacteriales</taxon>
        <taxon>Coriobacteriaceae</taxon>
        <taxon>Collinsella</taxon>
    </lineage>
</organism>
<reference evidence="8" key="2">
    <citation type="submission" date="2023-08" db="EMBL/GenBank/DDBJ databases">
        <title>Identification and characterization of horizontal gene transfer across gut microbiota members of farm animals based on homology search.</title>
        <authorList>
            <person name="Schwarzerova J."/>
            <person name="Nykrynova M."/>
            <person name="Jureckova K."/>
            <person name="Cejkova D."/>
            <person name="Rychlik I."/>
        </authorList>
    </citation>
    <scope>NUCLEOTIDE SEQUENCE</scope>
    <source>
        <strain evidence="8">15_COKtk</strain>
    </source>
</reference>
<comment type="caution">
    <text evidence="8">The sequence shown here is derived from an EMBL/GenBank/DDBJ whole genome shotgun (WGS) entry which is preliminary data.</text>
</comment>
<dbReference type="SFLD" id="SFLDS00003">
    <property type="entry name" value="Haloacid_Dehalogenase"/>
    <property type="match status" value="1"/>
</dbReference>
<dbReference type="SUPFAM" id="SSF56784">
    <property type="entry name" value="HAD-like"/>
    <property type="match status" value="1"/>
</dbReference>
<keyword evidence="6 7" id="KW-0460">Magnesium</keyword>
<evidence type="ECO:0000256" key="4">
    <source>
        <dbReference type="ARBA" id="ARBA00022723"/>
    </source>
</evidence>
<dbReference type="InterPro" id="IPR050793">
    <property type="entry name" value="CMP-NeuNAc_synthase"/>
</dbReference>
<feature type="binding site" evidence="7">
    <location>
        <position position="10"/>
    </location>
    <ligand>
        <name>substrate</name>
    </ligand>
</feature>
<dbReference type="EMBL" id="JAUEIR010000005">
    <property type="protein sequence ID" value="MDN0069409.1"/>
    <property type="molecule type" value="Genomic_DNA"/>
</dbReference>
<dbReference type="Proteomes" id="UP001168505">
    <property type="component" value="Unassembled WGS sequence"/>
</dbReference>
<dbReference type="GO" id="GO:0008781">
    <property type="term" value="F:N-acylneuraminate cytidylyltransferase activity"/>
    <property type="evidence" value="ECO:0007669"/>
    <property type="project" value="TreeGrafter"/>
</dbReference>
<sequence length="159" mass="16668">MTKLLVMDVDGTLTDGRVYIGEQGELFKAFDIKDGLGIHDILPALGIVPVIITGRSSAMLERRCAELGIAELHQGVSDKLPLLCEIAVGHGVGLGGCAYIGDDVNDLPCMEAVKGAGGVVGCPADAVPEVRLIADFVSARDGGRGAVREFIERLRDSLP</sequence>
<dbReference type="Gene3D" id="3.40.50.1000">
    <property type="entry name" value="HAD superfamily/HAD-like"/>
    <property type="match status" value="1"/>
</dbReference>
<evidence type="ECO:0000256" key="1">
    <source>
        <dbReference type="ARBA" id="ARBA00001946"/>
    </source>
</evidence>
<evidence type="ECO:0000256" key="5">
    <source>
        <dbReference type="ARBA" id="ARBA00022801"/>
    </source>
</evidence>
<feature type="binding site" evidence="7">
    <location>
        <position position="102"/>
    </location>
    <ligand>
        <name>Mg(2+)</name>
        <dbReference type="ChEBI" id="CHEBI:18420"/>
    </ligand>
</feature>
<accession>A0AAW7JPY4</accession>
<protein>
    <submittedName>
        <fullName evidence="8">Phenylphosphate carboxylase subunit delta</fullName>
    </submittedName>
</protein>
<comment type="cofactor">
    <cofactor evidence="1 7">
        <name>Mg(2+)</name>
        <dbReference type="ChEBI" id="CHEBI:18420"/>
    </cofactor>
</comment>
<evidence type="ECO:0000313" key="8">
    <source>
        <dbReference type="EMBL" id="MDN0069409.1"/>
    </source>
</evidence>
<keyword evidence="4 7" id="KW-0479">Metal-binding</keyword>
<dbReference type="InterPro" id="IPR023214">
    <property type="entry name" value="HAD_sf"/>
</dbReference>
<comment type="similarity">
    <text evidence="2">Belongs to the KdsC family.</text>
</comment>
<dbReference type="NCBIfam" id="TIGR01670">
    <property type="entry name" value="KdsC-phosphatas"/>
    <property type="match status" value="1"/>
</dbReference>
<dbReference type="PIRSF" id="PIRSF006118">
    <property type="entry name" value="KDO8-P_Ptase"/>
    <property type="match status" value="1"/>
</dbReference>
<dbReference type="InterPro" id="IPR010023">
    <property type="entry name" value="KdsC_fam"/>
</dbReference>
<evidence type="ECO:0000256" key="2">
    <source>
        <dbReference type="ARBA" id="ARBA00005893"/>
    </source>
</evidence>
<keyword evidence="5" id="KW-0378">Hydrolase</keyword>
<gene>
    <name evidence="8" type="ORF">QVN40_06785</name>
</gene>
<feature type="binding site" evidence="7">
    <location>
        <position position="8"/>
    </location>
    <ligand>
        <name>Mg(2+)</name>
        <dbReference type="ChEBI" id="CHEBI:18420"/>
    </ligand>
</feature>
<evidence type="ECO:0000256" key="6">
    <source>
        <dbReference type="ARBA" id="ARBA00022842"/>
    </source>
</evidence>
<dbReference type="SFLD" id="SFLDG01138">
    <property type="entry name" value="C1.6.2:_Deoxy-d-mannose-octulo"/>
    <property type="match status" value="1"/>
</dbReference>
<dbReference type="GO" id="GO:0016788">
    <property type="term" value="F:hydrolase activity, acting on ester bonds"/>
    <property type="evidence" value="ECO:0007669"/>
    <property type="project" value="InterPro"/>
</dbReference>
<dbReference type="AlphaFoldDB" id="A0AAW7JPY4"/>